<feature type="non-terminal residue" evidence="2">
    <location>
        <position position="51"/>
    </location>
</feature>
<keyword evidence="3" id="KW-1185">Reference proteome</keyword>
<reference evidence="2" key="1">
    <citation type="submission" date="2022-03" db="EMBL/GenBank/DDBJ databases">
        <title>A functionally conserved STORR gene fusion in Papaver species that diverged 16.8 million years ago.</title>
        <authorList>
            <person name="Catania T."/>
        </authorList>
    </citation>
    <scope>NUCLEOTIDE SEQUENCE</scope>
    <source>
        <strain evidence="2">S-191538</strain>
    </source>
</reference>
<name>A0AA41V7Q9_PAPNU</name>
<evidence type="ECO:0000313" key="2">
    <source>
        <dbReference type="EMBL" id="MCL7035402.1"/>
    </source>
</evidence>
<dbReference type="AlphaFoldDB" id="A0AA41V7Q9"/>
<comment type="caution">
    <text evidence="2">The sequence shown here is derived from an EMBL/GenBank/DDBJ whole genome shotgun (WGS) entry which is preliminary data.</text>
</comment>
<protein>
    <submittedName>
        <fullName evidence="2">Uncharacterized protein</fullName>
    </submittedName>
</protein>
<accession>A0AA41V7Q9</accession>
<sequence length="51" mass="5454">RHGGVVDPTSARGTIRAQASNFSIGSPDFDGREENDDKNIKNSDPPSKPKS</sequence>
<evidence type="ECO:0000313" key="3">
    <source>
        <dbReference type="Proteomes" id="UP001177140"/>
    </source>
</evidence>
<feature type="region of interest" description="Disordered" evidence="1">
    <location>
        <begin position="1"/>
        <end position="51"/>
    </location>
</feature>
<dbReference type="EMBL" id="JAJJMA010156304">
    <property type="protein sequence ID" value="MCL7035402.1"/>
    <property type="molecule type" value="Genomic_DNA"/>
</dbReference>
<feature type="non-terminal residue" evidence="2">
    <location>
        <position position="1"/>
    </location>
</feature>
<proteinExistence type="predicted"/>
<evidence type="ECO:0000256" key="1">
    <source>
        <dbReference type="SAM" id="MobiDB-lite"/>
    </source>
</evidence>
<feature type="compositionally biased region" description="Basic and acidic residues" evidence="1">
    <location>
        <begin position="29"/>
        <end position="41"/>
    </location>
</feature>
<dbReference type="Proteomes" id="UP001177140">
    <property type="component" value="Unassembled WGS sequence"/>
</dbReference>
<gene>
    <name evidence="2" type="ORF">MKW94_004734</name>
</gene>
<organism evidence="2 3">
    <name type="scientific">Papaver nudicaule</name>
    <name type="common">Iceland poppy</name>
    <dbReference type="NCBI Taxonomy" id="74823"/>
    <lineage>
        <taxon>Eukaryota</taxon>
        <taxon>Viridiplantae</taxon>
        <taxon>Streptophyta</taxon>
        <taxon>Embryophyta</taxon>
        <taxon>Tracheophyta</taxon>
        <taxon>Spermatophyta</taxon>
        <taxon>Magnoliopsida</taxon>
        <taxon>Ranunculales</taxon>
        <taxon>Papaveraceae</taxon>
        <taxon>Papaveroideae</taxon>
        <taxon>Papaver</taxon>
    </lineage>
</organism>